<dbReference type="GO" id="GO:0009007">
    <property type="term" value="F:site-specific DNA-methyltransferase (adenine-specific) activity"/>
    <property type="evidence" value="ECO:0007669"/>
    <property type="project" value="UniProtKB-EC"/>
</dbReference>
<protein>
    <recommendedName>
        <fullName evidence="2">site-specific DNA-methyltransferase (adenine-specific)</fullName>
        <ecNumber evidence="2">2.1.1.72</ecNumber>
    </recommendedName>
</protein>
<dbReference type="Proteomes" id="UP000317318">
    <property type="component" value="Chromosome"/>
</dbReference>
<dbReference type="PRINTS" id="PR00507">
    <property type="entry name" value="N12N6MTFRASE"/>
</dbReference>
<evidence type="ECO:0000256" key="7">
    <source>
        <dbReference type="ARBA" id="ARBA00047942"/>
    </source>
</evidence>
<evidence type="ECO:0000313" key="11">
    <source>
        <dbReference type="Proteomes" id="UP000317318"/>
    </source>
</evidence>
<gene>
    <name evidence="10" type="ORF">Pan189_27820</name>
</gene>
<comment type="similarity">
    <text evidence="1">Belongs to the N(4)/N(6)-methyltransferase family.</text>
</comment>
<evidence type="ECO:0000313" key="10">
    <source>
        <dbReference type="EMBL" id="QDT38389.1"/>
    </source>
</evidence>
<proteinExistence type="inferred from homology"/>
<keyword evidence="6" id="KW-0680">Restriction system</keyword>
<evidence type="ECO:0000256" key="2">
    <source>
        <dbReference type="ARBA" id="ARBA00011900"/>
    </source>
</evidence>
<dbReference type="GO" id="GO:0032259">
    <property type="term" value="P:methylation"/>
    <property type="evidence" value="ECO:0007669"/>
    <property type="project" value="UniProtKB-KW"/>
</dbReference>
<dbReference type="AlphaFoldDB" id="A0A517R3C2"/>
<dbReference type="EC" id="2.1.1.72" evidence="2"/>
<dbReference type="GO" id="GO:0009307">
    <property type="term" value="P:DNA restriction-modification system"/>
    <property type="evidence" value="ECO:0007669"/>
    <property type="project" value="UniProtKB-KW"/>
</dbReference>
<evidence type="ECO:0000256" key="4">
    <source>
        <dbReference type="ARBA" id="ARBA00022679"/>
    </source>
</evidence>
<reference evidence="10 11" key="1">
    <citation type="submission" date="2019-02" db="EMBL/GenBank/DDBJ databases">
        <title>Deep-cultivation of Planctomycetes and their phenomic and genomic characterization uncovers novel biology.</title>
        <authorList>
            <person name="Wiegand S."/>
            <person name="Jogler M."/>
            <person name="Boedeker C."/>
            <person name="Pinto D."/>
            <person name="Vollmers J."/>
            <person name="Rivas-Marin E."/>
            <person name="Kohn T."/>
            <person name="Peeters S.H."/>
            <person name="Heuer A."/>
            <person name="Rast P."/>
            <person name="Oberbeckmann S."/>
            <person name="Bunk B."/>
            <person name="Jeske O."/>
            <person name="Meyerdierks A."/>
            <person name="Storesund J.E."/>
            <person name="Kallscheuer N."/>
            <person name="Luecker S."/>
            <person name="Lage O.M."/>
            <person name="Pohl T."/>
            <person name="Merkel B.J."/>
            <person name="Hornburger P."/>
            <person name="Mueller R.-W."/>
            <person name="Bruemmer F."/>
            <person name="Labrenz M."/>
            <person name="Spormann A.M."/>
            <person name="Op den Camp H."/>
            <person name="Overmann J."/>
            <person name="Amann R."/>
            <person name="Jetten M.S.M."/>
            <person name="Mascher T."/>
            <person name="Medema M.H."/>
            <person name="Devos D.P."/>
            <person name="Kaster A.-K."/>
            <person name="Ovreas L."/>
            <person name="Rohde M."/>
            <person name="Galperin M.Y."/>
            <person name="Jogler C."/>
        </authorList>
    </citation>
    <scope>NUCLEOTIDE SEQUENCE [LARGE SCALE GENOMIC DNA]</scope>
    <source>
        <strain evidence="10 11">Pan189</strain>
    </source>
</reference>
<keyword evidence="3 10" id="KW-0489">Methyltransferase</keyword>
<dbReference type="SUPFAM" id="SSF53335">
    <property type="entry name" value="S-adenosyl-L-methionine-dependent methyltransferases"/>
    <property type="match status" value="1"/>
</dbReference>
<dbReference type="InterPro" id="IPR051537">
    <property type="entry name" value="DNA_Adenine_Mtase"/>
</dbReference>
<dbReference type="EMBL" id="CP036268">
    <property type="protein sequence ID" value="QDT38389.1"/>
    <property type="molecule type" value="Genomic_DNA"/>
</dbReference>
<keyword evidence="11" id="KW-1185">Reference proteome</keyword>
<evidence type="ECO:0000256" key="8">
    <source>
        <dbReference type="SAM" id="MobiDB-lite"/>
    </source>
</evidence>
<dbReference type="InterPro" id="IPR003356">
    <property type="entry name" value="DNA_methylase_A-5"/>
</dbReference>
<evidence type="ECO:0000256" key="3">
    <source>
        <dbReference type="ARBA" id="ARBA00022603"/>
    </source>
</evidence>
<evidence type="ECO:0000256" key="6">
    <source>
        <dbReference type="ARBA" id="ARBA00022747"/>
    </source>
</evidence>
<organism evidence="10 11">
    <name type="scientific">Stratiformator vulcanicus</name>
    <dbReference type="NCBI Taxonomy" id="2527980"/>
    <lineage>
        <taxon>Bacteria</taxon>
        <taxon>Pseudomonadati</taxon>
        <taxon>Planctomycetota</taxon>
        <taxon>Planctomycetia</taxon>
        <taxon>Planctomycetales</taxon>
        <taxon>Planctomycetaceae</taxon>
        <taxon>Stratiformator</taxon>
    </lineage>
</organism>
<dbReference type="InterPro" id="IPR029063">
    <property type="entry name" value="SAM-dependent_MTases_sf"/>
</dbReference>
<accession>A0A517R3C2</accession>
<dbReference type="PANTHER" id="PTHR42933:SF3">
    <property type="entry name" value="TYPE I RESTRICTION ENZYME MJAVIII METHYLASE SUBUNIT"/>
    <property type="match status" value="1"/>
</dbReference>
<dbReference type="GO" id="GO:0003677">
    <property type="term" value="F:DNA binding"/>
    <property type="evidence" value="ECO:0007669"/>
    <property type="project" value="InterPro"/>
</dbReference>
<dbReference type="Gene3D" id="3.40.50.150">
    <property type="entry name" value="Vaccinia Virus protein VP39"/>
    <property type="match status" value="1"/>
</dbReference>
<feature type="region of interest" description="Disordered" evidence="8">
    <location>
        <begin position="223"/>
        <end position="261"/>
    </location>
</feature>
<feature type="domain" description="DNA methylase adenine-specific" evidence="9">
    <location>
        <begin position="90"/>
        <end position="193"/>
    </location>
</feature>
<dbReference type="OrthoDB" id="9814572at2"/>
<evidence type="ECO:0000256" key="1">
    <source>
        <dbReference type="ARBA" id="ARBA00006594"/>
    </source>
</evidence>
<name>A0A517R3C2_9PLAN</name>
<keyword evidence="4" id="KW-0808">Transferase</keyword>
<keyword evidence="5" id="KW-0949">S-adenosyl-L-methionine</keyword>
<comment type="catalytic activity">
    <reaction evidence="7">
        <text>a 2'-deoxyadenosine in DNA + S-adenosyl-L-methionine = an N(6)-methyl-2'-deoxyadenosine in DNA + S-adenosyl-L-homocysteine + H(+)</text>
        <dbReference type="Rhea" id="RHEA:15197"/>
        <dbReference type="Rhea" id="RHEA-COMP:12418"/>
        <dbReference type="Rhea" id="RHEA-COMP:12419"/>
        <dbReference type="ChEBI" id="CHEBI:15378"/>
        <dbReference type="ChEBI" id="CHEBI:57856"/>
        <dbReference type="ChEBI" id="CHEBI:59789"/>
        <dbReference type="ChEBI" id="CHEBI:90615"/>
        <dbReference type="ChEBI" id="CHEBI:90616"/>
        <dbReference type="EC" id="2.1.1.72"/>
    </reaction>
</comment>
<dbReference type="PANTHER" id="PTHR42933">
    <property type="entry name" value="SLR6095 PROTEIN"/>
    <property type="match status" value="1"/>
</dbReference>
<evidence type="ECO:0000259" key="9">
    <source>
        <dbReference type="Pfam" id="PF02384"/>
    </source>
</evidence>
<evidence type="ECO:0000256" key="5">
    <source>
        <dbReference type="ARBA" id="ARBA00022691"/>
    </source>
</evidence>
<dbReference type="Pfam" id="PF02384">
    <property type="entry name" value="N6_Mtase"/>
    <property type="match status" value="1"/>
</dbReference>
<sequence length="261" mass="29297">MAKESFQYRETESLFQQLEDVSQRSSVSRGQAFEDFLHAVVCSLGHPRMEEEYLDMIARHTDGPKGERGCDKLAEMFGQLVAIMDRTRQDVLGDLFQGAITYGERGQFMTPEPVCQMMARLNLPVEDTGLEGRRTVNDPCCGSGRMLTASAELQPHWHFIGQDIDLRCVRMTAINLALRNHYGHVVWGNTLAVEAKLIYETGRLQLWGNAIRKVGRLPVPDREAQLVDVTPPSNADRPEAAESVDGPQANSEPPSRQLRLF</sequence>
<dbReference type="KEGG" id="svp:Pan189_27820"/>
<dbReference type="GO" id="GO:0008170">
    <property type="term" value="F:N-methyltransferase activity"/>
    <property type="evidence" value="ECO:0007669"/>
    <property type="project" value="InterPro"/>
</dbReference>